<protein>
    <submittedName>
        <fullName evidence="2">Copine I</fullName>
    </submittedName>
</protein>
<dbReference type="PANTHER" id="PTHR45751">
    <property type="entry name" value="COPINE FAMILY PROTEIN 1"/>
    <property type="match status" value="1"/>
</dbReference>
<feature type="domain" description="Copine C-terminal" evidence="1">
    <location>
        <begin position="69"/>
        <end position="265"/>
    </location>
</feature>
<evidence type="ECO:0000313" key="2">
    <source>
        <dbReference type="EMBL" id="JAP91182.1"/>
    </source>
</evidence>
<evidence type="ECO:0000259" key="1">
    <source>
        <dbReference type="Pfam" id="PF07002"/>
    </source>
</evidence>
<dbReference type="Pfam" id="PF07002">
    <property type="entry name" value="Copine"/>
    <property type="match status" value="1"/>
</dbReference>
<dbReference type="SUPFAM" id="SSF53300">
    <property type="entry name" value="vWA-like"/>
    <property type="match status" value="1"/>
</dbReference>
<dbReference type="GO" id="GO:0016567">
    <property type="term" value="P:protein ubiquitination"/>
    <property type="evidence" value="ECO:0007669"/>
    <property type="project" value="TreeGrafter"/>
</dbReference>
<dbReference type="GO" id="GO:0004842">
    <property type="term" value="F:ubiquitin-protein transferase activity"/>
    <property type="evidence" value="ECO:0007669"/>
    <property type="project" value="TreeGrafter"/>
</dbReference>
<proteinExistence type="predicted"/>
<organism evidence="2">
    <name type="scientific">Trepomonas sp. PC1</name>
    <dbReference type="NCBI Taxonomy" id="1076344"/>
    <lineage>
        <taxon>Eukaryota</taxon>
        <taxon>Metamonada</taxon>
        <taxon>Diplomonadida</taxon>
        <taxon>Hexamitidae</taxon>
        <taxon>Hexamitinae</taxon>
        <taxon>Trepomonas</taxon>
    </lineage>
</organism>
<dbReference type="InterPro" id="IPR010734">
    <property type="entry name" value="Copine_C"/>
</dbReference>
<dbReference type="GO" id="GO:0005634">
    <property type="term" value="C:nucleus"/>
    <property type="evidence" value="ECO:0007669"/>
    <property type="project" value="TreeGrafter"/>
</dbReference>
<accession>A0A146K2R3</accession>
<sequence length="268" mass="30624">MGQCTQQISTNSDKEFLPDQLFHIQSDKYKDHHDFITALRKSGIESLQFIIGIDFTSSNLVNGIEKQELHGLDYENPYIRVFKILWPIIQEFDDDGIINAYRFGCANSMDQRVVPLLHEKDEYNGIDELLNAYKEAVVSVDFYGPTTFQHMVSKCIELEAQMGGKQHIVCVLITDGDVSQPKLDAKVIENASNFPISFIGVGVGKGPFKVMETFDDYLHGKFDNFQFVNLNEVEEIAKKHERPDLLFETTLLNELPDQFQAMKKLGYL</sequence>
<dbReference type="EMBL" id="GDID01005424">
    <property type="protein sequence ID" value="JAP91182.1"/>
    <property type="molecule type" value="Transcribed_RNA"/>
</dbReference>
<reference evidence="2" key="1">
    <citation type="submission" date="2015-07" db="EMBL/GenBank/DDBJ databases">
        <title>Adaptation to a free-living lifestyle via gene acquisitions in the diplomonad Trepomonas sp. PC1.</title>
        <authorList>
            <person name="Xu F."/>
            <person name="Jerlstrom-Hultqvist J."/>
            <person name="Kolisko M."/>
            <person name="Simpson A.G.B."/>
            <person name="Roger A.J."/>
            <person name="Svard S.G."/>
            <person name="Andersson J.O."/>
        </authorList>
    </citation>
    <scope>NUCLEOTIDE SEQUENCE</scope>
    <source>
        <strain evidence="2">PC1</strain>
    </source>
</reference>
<dbReference type="InterPro" id="IPR052079">
    <property type="entry name" value="E3_ligase/Copine_domain"/>
</dbReference>
<dbReference type="InterPro" id="IPR036465">
    <property type="entry name" value="vWFA_dom_sf"/>
</dbReference>
<dbReference type="AlphaFoldDB" id="A0A146K2R3"/>
<dbReference type="PANTHER" id="PTHR45751:SF11">
    <property type="entry name" value="COPINE FAMILY PROTEIN 2"/>
    <property type="match status" value="1"/>
</dbReference>
<gene>
    <name evidence="2" type="ORF">TPC1_17278</name>
</gene>
<name>A0A146K2R3_9EUKA</name>